<dbReference type="CDD" id="cd05250">
    <property type="entry name" value="CC3_like_SDR_a"/>
    <property type="match status" value="1"/>
</dbReference>
<name>A0ABR0YIV0_HUSHU</name>
<comment type="subunit">
    <text evidence="1">Monomer. Forms homodimers during oxidative stress. Interacts (via N-terminus) with elongation factor EEF1A1 (via middle-region); the interaction is direct and competes with EEF1A1 binding to guanyl-nucleotide exchange factor EEF1B2, thereby inhibiting GDP for GTP exchange and reactivation of EEF1A1. Interacts with nuclear transport receptors XPO4, IPO5/RANBP5, IPO7, IPO9 and KPNB1 as well as GCN1L1/GCN1 and LRPPRC probably through their HEAT repeats. Binds NCOA5/CIA.</text>
</comment>
<evidence type="ECO:0000313" key="5">
    <source>
        <dbReference type="EMBL" id="KAK6472560.1"/>
    </source>
</evidence>
<sequence length="278" mass="31105">MVLPECNCIRIVVGIVSVLVVFFAVILNHLENSEPTTPPRMTADIKTLQENYRQKNKTCFILGASGETGKLLFKEILNSQIFSKITLIGRRLAFENEAYENVFQEVVDFEKLDDYAAAFQGHDVGYCCLGTTKAKSGEQGFIRVDHDYVLNSAKLAKAGGCSHFNLESSKGADKTSSFLYLKIKGQVEADIEELDFDRYTVFRPAVLMVDRQESRPTEWLARKFLSPVSSIFPTALSIPISSLVKAMVINTVMEGDKVEILENKPIYNLGRLAEKTDK</sequence>
<evidence type="ECO:0000256" key="2">
    <source>
        <dbReference type="ARBA" id="ARBA00093604"/>
    </source>
</evidence>
<dbReference type="Pfam" id="PF13460">
    <property type="entry name" value="NAD_binding_10"/>
    <property type="match status" value="1"/>
</dbReference>
<evidence type="ECO:0000259" key="4">
    <source>
        <dbReference type="Pfam" id="PF13460"/>
    </source>
</evidence>
<dbReference type="PANTHER" id="PTHR14097">
    <property type="entry name" value="OXIDOREDUCTASE HTATIP2"/>
    <property type="match status" value="1"/>
</dbReference>
<keyword evidence="3" id="KW-1133">Transmembrane helix</keyword>
<dbReference type="Gene3D" id="3.40.50.720">
    <property type="entry name" value="NAD(P)-binding Rossmann-like Domain"/>
    <property type="match status" value="1"/>
</dbReference>
<dbReference type="InterPro" id="IPR016040">
    <property type="entry name" value="NAD(P)-bd_dom"/>
</dbReference>
<accession>A0ABR0YIV0</accession>
<evidence type="ECO:0000256" key="1">
    <source>
        <dbReference type="ARBA" id="ARBA00093483"/>
    </source>
</evidence>
<proteinExistence type="predicted"/>
<dbReference type="PANTHER" id="PTHR14097:SF7">
    <property type="entry name" value="OXIDOREDUCTASE HTATIP2"/>
    <property type="match status" value="1"/>
</dbReference>
<reference evidence="5 6" key="1">
    <citation type="submission" date="2021-05" db="EMBL/GenBank/DDBJ databases">
        <authorList>
            <person name="Zahm M."/>
            <person name="Klopp C."/>
            <person name="Cabau C."/>
            <person name="Kuhl H."/>
            <person name="Suciu R."/>
            <person name="Ciorpac M."/>
            <person name="Holostenco D."/>
            <person name="Gessner J."/>
            <person name="Wuertz S."/>
            <person name="Hohne C."/>
            <person name="Stock M."/>
            <person name="Gislard M."/>
            <person name="Lluch J."/>
            <person name="Milhes M."/>
            <person name="Lampietro C."/>
            <person name="Lopez Roques C."/>
            <person name="Donnadieu C."/>
            <person name="Du K."/>
            <person name="Schartl M."/>
            <person name="Guiguen Y."/>
        </authorList>
    </citation>
    <scope>NUCLEOTIDE SEQUENCE [LARGE SCALE GENOMIC DNA]</scope>
    <source>
        <strain evidence="5">Hh-F2</strain>
        <tissue evidence="5">Blood</tissue>
    </source>
</reference>
<protein>
    <recommendedName>
        <fullName evidence="2">Protein HTATIP2</fullName>
    </recommendedName>
</protein>
<dbReference type="Proteomes" id="UP001369086">
    <property type="component" value="Unassembled WGS sequence"/>
</dbReference>
<organism evidence="5 6">
    <name type="scientific">Huso huso</name>
    <name type="common">Beluga</name>
    <name type="synonym">Acipenser huso</name>
    <dbReference type="NCBI Taxonomy" id="61971"/>
    <lineage>
        <taxon>Eukaryota</taxon>
        <taxon>Metazoa</taxon>
        <taxon>Chordata</taxon>
        <taxon>Craniata</taxon>
        <taxon>Vertebrata</taxon>
        <taxon>Euteleostomi</taxon>
        <taxon>Actinopterygii</taxon>
        <taxon>Chondrostei</taxon>
        <taxon>Acipenseriformes</taxon>
        <taxon>Acipenseridae</taxon>
        <taxon>Huso</taxon>
    </lineage>
</organism>
<dbReference type="SUPFAM" id="SSF51735">
    <property type="entry name" value="NAD(P)-binding Rossmann-fold domains"/>
    <property type="match status" value="1"/>
</dbReference>
<dbReference type="EMBL" id="JAHFZB010000029">
    <property type="protein sequence ID" value="KAK6472560.1"/>
    <property type="molecule type" value="Genomic_DNA"/>
</dbReference>
<dbReference type="InterPro" id="IPR036291">
    <property type="entry name" value="NAD(P)-bd_dom_sf"/>
</dbReference>
<gene>
    <name evidence="5" type="ORF">HHUSO_G28326</name>
</gene>
<comment type="caution">
    <text evidence="5">The sequence shown here is derived from an EMBL/GenBank/DDBJ whole genome shotgun (WGS) entry which is preliminary data.</text>
</comment>
<feature type="domain" description="NAD(P)-binding" evidence="4">
    <location>
        <begin position="63"/>
        <end position="211"/>
    </location>
</feature>
<keyword evidence="3" id="KW-0812">Transmembrane</keyword>
<keyword evidence="6" id="KW-1185">Reference proteome</keyword>
<evidence type="ECO:0000313" key="6">
    <source>
        <dbReference type="Proteomes" id="UP001369086"/>
    </source>
</evidence>
<feature type="transmembrane region" description="Helical" evidence="3">
    <location>
        <begin position="12"/>
        <end position="30"/>
    </location>
</feature>
<keyword evidence="3" id="KW-0472">Membrane</keyword>
<evidence type="ECO:0000256" key="3">
    <source>
        <dbReference type="SAM" id="Phobius"/>
    </source>
</evidence>